<name>A0A5J5EUG4_9PEZI</name>
<keyword evidence="6 7" id="KW-0472">Membrane</keyword>
<dbReference type="PROSITE" id="PS51751">
    <property type="entry name" value="EXPERA"/>
    <property type="match status" value="1"/>
</dbReference>
<dbReference type="GO" id="GO:0005789">
    <property type="term" value="C:endoplasmic reticulum membrane"/>
    <property type="evidence" value="ECO:0007669"/>
    <property type="project" value="UniProtKB-SubCell"/>
</dbReference>
<comment type="caution">
    <text evidence="9">The sequence shown here is derived from an EMBL/GenBank/DDBJ whole genome shotgun (WGS) entry which is preliminary data.</text>
</comment>
<evidence type="ECO:0000256" key="1">
    <source>
        <dbReference type="ARBA" id="ARBA00004477"/>
    </source>
</evidence>
<evidence type="ECO:0000256" key="6">
    <source>
        <dbReference type="ARBA" id="ARBA00023136"/>
    </source>
</evidence>
<evidence type="ECO:0000256" key="4">
    <source>
        <dbReference type="ARBA" id="ARBA00022824"/>
    </source>
</evidence>
<dbReference type="InParanoid" id="A0A5J5EUG4"/>
<dbReference type="EMBL" id="VXIS01000108">
    <property type="protein sequence ID" value="KAA8904502.1"/>
    <property type="molecule type" value="Genomic_DNA"/>
</dbReference>
<feature type="transmembrane region" description="Helical" evidence="7">
    <location>
        <begin position="12"/>
        <end position="35"/>
    </location>
</feature>
<dbReference type="PANTHER" id="PTHR31204">
    <property type="entry name" value="SIGMA INTRACELLULAR RECEPTOR 2"/>
    <property type="match status" value="1"/>
</dbReference>
<evidence type="ECO:0000256" key="3">
    <source>
        <dbReference type="ARBA" id="ARBA00022692"/>
    </source>
</evidence>
<sequence length="171" mass="19581">MASLPPVDRPRDTFYALFLLQYLFTMALFDCQVWYPPSIVPTKLAETHAWYISHFGDPLMAQQPPWFRFLMLSELVYQIPAASYCVYALWNKSPKAPLQTLLLCAWGAVSTATCLYEFYFDTTMKLWQKQQLGAMYGFYGLAFAVMAADMLLRIQKTISAAAAAGMEKKRR</sequence>
<keyword evidence="3 7" id="KW-0812">Transmembrane</keyword>
<feature type="transmembrane region" description="Helical" evidence="7">
    <location>
        <begin position="101"/>
        <end position="120"/>
    </location>
</feature>
<keyword evidence="5 7" id="KW-1133">Transmembrane helix</keyword>
<evidence type="ECO:0000313" key="9">
    <source>
        <dbReference type="EMBL" id="KAA8904502.1"/>
    </source>
</evidence>
<evidence type="ECO:0000256" key="5">
    <source>
        <dbReference type="ARBA" id="ARBA00022989"/>
    </source>
</evidence>
<comment type="subcellular location">
    <subcellularLocation>
        <location evidence="1">Endoplasmic reticulum membrane</location>
        <topology evidence="1">Multi-pass membrane protein</topology>
    </subcellularLocation>
</comment>
<evidence type="ECO:0000256" key="7">
    <source>
        <dbReference type="PIRNR" id="PIRNR031032"/>
    </source>
</evidence>
<dbReference type="PANTHER" id="PTHR31204:SF1">
    <property type="entry name" value="SIGMA INTRACELLULAR RECEPTOR 2"/>
    <property type="match status" value="1"/>
</dbReference>
<dbReference type="InterPro" id="IPR051987">
    <property type="entry name" value="Sigma-2_receptor-like"/>
</dbReference>
<feature type="transmembrane region" description="Helical" evidence="7">
    <location>
        <begin position="132"/>
        <end position="152"/>
    </location>
</feature>
<dbReference type="Proteomes" id="UP000326924">
    <property type="component" value="Unassembled WGS sequence"/>
</dbReference>
<evidence type="ECO:0000313" key="10">
    <source>
        <dbReference type="Proteomes" id="UP000326924"/>
    </source>
</evidence>
<protein>
    <recommendedName>
        <fullName evidence="7">Efficient mitochondria targeting-associated protein 19</fullName>
    </recommendedName>
</protein>
<reference evidence="9 10" key="1">
    <citation type="submission" date="2019-09" db="EMBL/GenBank/DDBJ databases">
        <title>Draft genome of the ectomycorrhizal ascomycete Sphaerosporella brunnea.</title>
        <authorList>
            <consortium name="DOE Joint Genome Institute"/>
            <person name="Benucci G.M."/>
            <person name="Marozzi G."/>
            <person name="Antonielli L."/>
            <person name="Sanchez S."/>
            <person name="Marco P."/>
            <person name="Wang X."/>
            <person name="Falini L.B."/>
            <person name="Barry K."/>
            <person name="Haridas S."/>
            <person name="Lipzen A."/>
            <person name="Labutti K."/>
            <person name="Grigoriev I.V."/>
            <person name="Murat C."/>
            <person name="Martin F."/>
            <person name="Albertini E."/>
            <person name="Donnini D."/>
            <person name="Bonito G."/>
        </authorList>
    </citation>
    <scope>NUCLEOTIDE SEQUENCE [LARGE SCALE GENOMIC DNA]</scope>
    <source>
        <strain evidence="9 10">Sb_GMNB300</strain>
    </source>
</reference>
<dbReference type="AlphaFoldDB" id="A0A5J5EUG4"/>
<organism evidence="9 10">
    <name type="scientific">Sphaerosporella brunnea</name>
    <dbReference type="NCBI Taxonomy" id="1250544"/>
    <lineage>
        <taxon>Eukaryota</taxon>
        <taxon>Fungi</taxon>
        <taxon>Dikarya</taxon>
        <taxon>Ascomycota</taxon>
        <taxon>Pezizomycotina</taxon>
        <taxon>Pezizomycetes</taxon>
        <taxon>Pezizales</taxon>
        <taxon>Pyronemataceae</taxon>
        <taxon>Sphaerosporella</taxon>
    </lineage>
</organism>
<feature type="domain" description="EXPERA" evidence="8">
    <location>
        <begin position="11"/>
        <end position="147"/>
    </location>
</feature>
<comment type="similarity">
    <text evidence="2">Belongs to the TMEM97/sigma-2 receptor family.</text>
</comment>
<keyword evidence="4 7" id="KW-0256">Endoplasmic reticulum</keyword>
<accession>A0A5J5EUG4</accession>
<dbReference type="InterPro" id="IPR016964">
    <property type="entry name" value="Sigma2_recept"/>
</dbReference>
<dbReference type="Pfam" id="PF05241">
    <property type="entry name" value="EBP"/>
    <property type="match status" value="1"/>
</dbReference>
<proteinExistence type="inferred from homology"/>
<evidence type="ECO:0000256" key="2">
    <source>
        <dbReference type="ARBA" id="ARBA00009096"/>
    </source>
</evidence>
<evidence type="ECO:0000259" key="8">
    <source>
        <dbReference type="PROSITE" id="PS51751"/>
    </source>
</evidence>
<dbReference type="PIRSF" id="PIRSF031032">
    <property type="entry name" value="TMP_97_prd"/>
    <property type="match status" value="1"/>
</dbReference>
<dbReference type="InterPro" id="IPR033118">
    <property type="entry name" value="EXPERA"/>
</dbReference>
<gene>
    <name evidence="9" type="ORF">FN846DRAFT_890864</name>
</gene>
<dbReference type="OrthoDB" id="433124at2759"/>
<keyword evidence="10" id="KW-1185">Reference proteome</keyword>
<feature type="transmembrane region" description="Helical" evidence="7">
    <location>
        <begin position="66"/>
        <end position="89"/>
    </location>
</feature>